<feature type="region of interest" description="Disordered" evidence="5">
    <location>
        <begin position="338"/>
        <end position="468"/>
    </location>
</feature>
<dbReference type="Proteomes" id="UP001161247">
    <property type="component" value="Chromosome 5"/>
</dbReference>
<name>A0AAV1DGT1_OLDCO</name>
<feature type="region of interest" description="Disordered" evidence="5">
    <location>
        <begin position="935"/>
        <end position="991"/>
    </location>
</feature>
<feature type="domain" description="RING-type" evidence="6">
    <location>
        <begin position="20"/>
        <end position="59"/>
    </location>
</feature>
<dbReference type="PROSITE" id="PS50089">
    <property type="entry name" value="ZF_RING_2"/>
    <property type="match status" value="1"/>
</dbReference>
<keyword evidence="1" id="KW-0479">Metal-binding</keyword>
<evidence type="ECO:0000256" key="5">
    <source>
        <dbReference type="SAM" id="MobiDB-lite"/>
    </source>
</evidence>
<evidence type="ECO:0000256" key="4">
    <source>
        <dbReference type="PROSITE-ProRule" id="PRU00175"/>
    </source>
</evidence>
<dbReference type="PROSITE" id="PS00518">
    <property type="entry name" value="ZF_RING_1"/>
    <property type="match status" value="1"/>
</dbReference>
<feature type="region of interest" description="Disordered" evidence="5">
    <location>
        <begin position="1015"/>
        <end position="1043"/>
    </location>
</feature>
<gene>
    <name evidence="7" type="ORF">OLC1_LOCUS15334</name>
</gene>
<feature type="region of interest" description="Disordered" evidence="5">
    <location>
        <begin position="263"/>
        <end position="313"/>
    </location>
</feature>
<feature type="compositionally biased region" description="Pro residues" evidence="5">
    <location>
        <begin position="437"/>
        <end position="446"/>
    </location>
</feature>
<feature type="region of interest" description="Disordered" evidence="5">
    <location>
        <begin position="845"/>
        <end position="879"/>
    </location>
</feature>
<feature type="region of interest" description="Disordered" evidence="5">
    <location>
        <begin position="1237"/>
        <end position="1301"/>
    </location>
</feature>
<feature type="compositionally biased region" description="Low complexity" evidence="5">
    <location>
        <begin position="421"/>
        <end position="436"/>
    </location>
</feature>
<evidence type="ECO:0000256" key="3">
    <source>
        <dbReference type="ARBA" id="ARBA00022833"/>
    </source>
</evidence>
<evidence type="ECO:0000256" key="1">
    <source>
        <dbReference type="ARBA" id="ARBA00022723"/>
    </source>
</evidence>
<evidence type="ECO:0000313" key="8">
    <source>
        <dbReference type="Proteomes" id="UP001161247"/>
    </source>
</evidence>
<proteinExistence type="predicted"/>
<dbReference type="SUPFAM" id="SSF49599">
    <property type="entry name" value="TRAF domain-like"/>
    <property type="match status" value="1"/>
</dbReference>
<feature type="compositionally biased region" description="Low complexity" evidence="5">
    <location>
        <begin position="632"/>
        <end position="641"/>
    </location>
</feature>
<feature type="compositionally biased region" description="Pro residues" evidence="5">
    <location>
        <begin position="404"/>
        <end position="420"/>
    </location>
</feature>
<evidence type="ECO:0000259" key="6">
    <source>
        <dbReference type="PROSITE" id="PS50089"/>
    </source>
</evidence>
<reference evidence="7" key="1">
    <citation type="submission" date="2023-03" db="EMBL/GenBank/DDBJ databases">
        <authorList>
            <person name="Julca I."/>
        </authorList>
    </citation>
    <scope>NUCLEOTIDE SEQUENCE</scope>
</reference>
<dbReference type="PANTHER" id="PTHR37393:SF1">
    <property type="entry name" value="AT-RICH INTERACTIVE DOMAIN-CONTAINING PROTEIN 1A-LIKE"/>
    <property type="match status" value="1"/>
</dbReference>
<feature type="compositionally biased region" description="Polar residues" evidence="5">
    <location>
        <begin position="845"/>
        <end position="860"/>
    </location>
</feature>
<evidence type="ECO:0000256" key="2">
    <source>
        <dbReference type="ARBA" id="ARBA00022771"/>
    </source>
</evidence>
<dbReference type="SMART" id="SM00184">
    <property type="entry name" value="RING"/>
    <property type="match status" value="1"/>
</dbReference>
<dbReference type="PANTHER" id="PTHR37393">
    <property type="entry name" value="AT-RICH INTERACTIVE DOMAIN-CONTAINING PROTEIN 1A-LIKE"/>
    <property type="match status" value="1"/>
</dbReference>
<feature type="compositionally biased region" description="Polar residues" evidence="5">
    <location>
        <begin position="763"/>
        <end position="779"/>
    </location>
</feature>
<feature type="compositionally biased region" description="Polar residues" evidence="5">
    <location>
        <begin position="500"/>
        <end position="534"/>
    </location>
</feature>
<feature type="region of interest" description="Disordered" evidence="5">
    <location>
        <begin position="664"/>
        <end position="688"/>
    </location>
</feature>
<keyword evidence="3" id="KW-0862">Zinc</keyword>
<evidence type="ECO:0000313" key="7">
    <source>
        <dbReference type="EMBL" id="CAI9106898.1"/>
    </source>
</evidence>
<dbReference type="SUPFAM" id="SSF57850">
    <property type="entry name" value="RING/U-box"/>
    <property type="match status" value="1"/>
</dbReference>
<feature type="compositionally biased region" description="Low complexity" evidence="5">
    <location>
        <begin position="664"/>
        <end position="687"/>
    </location>
</feature>
<protein>
    <submittedName>
        <fullName evidence="7">OLC1v1006146C2</fullName>
    </submittedName>
</protein>
<dbReference type="GO" id="GO:0008270">
    <property type="term" value="F:zinc ion binding"/>
    <property type="evidence" value="ECO:0007669"/>
    <property type="project" value="UniProtKB-KW"/>
</dbReference>
<dbReference type="InterPro" id="IPR013083">
    <property type="entry name" value="Znf_RING/FYVE/PHD"/>
</dbReference>
<keyword evidence="2 4" id="KW-0863">Zinc-finger</keyword>
<dbReference type="Gene3D" id="3.30.40.10">
    <property type="entry name" value="Zinc/RING finger domain, C3HC4 (zinc finger)"/>
    <property type="match status" value="1"/>
</dbReference>
<feature type="region of interest" description="Disordered" evidence="5">
    <location>
        <begin position="1354"/>
        <end position="1388"/>
    </location>
</feature>
<feature type="compositionally biased region" description="Low complexity" evidence="5">
    <location>
        <begin position="592"/>
        <end position="602"/>
    </location>
</feature>
<feature type="compositionally biased region" description="Polar residues" evidence="5">
    <location>
        <begin position="338"/>
        <end position="370"/>
    </location>
</feature>
<dbReference type="InterPro" id="IPR001841">
    <property type="entry name" value="Znf_RING"/>
</dbReference>
<organism evidence="7 8">
    <name type="scientific">Oldenlandia corymbosa var. corymbosa</name>
    <dbReference type="NCBI Taxonomy" id="529605"/>
    <lineage>
        <taxon>Eukaryota</taxon>
        <taxon>Viridiplantae</taxon>
        <taxon>Streptophyta</taxon>
        <taxon>Embryophyta</taxon>
        <taxon>Tracheophyta</taxon>
        <taxon>Spermatophyta</taxon>
        <taxon>Magnoliopsida</taxon>
        <taxon>eudicotyledons</taxon>
        <taxon>Gunneridae</taxon>
        <taxon>Pentapetalae</taxon>
        <taxon>asterids</taxon>
        <taxon>lamiids</taxon>
        <taxon>Gentianales</taxon>
        <taxon>Rubiaceae</taxon>
        <taxon>Rubioideae</taxon>
        <taxon>Spermacoceae</taxon>
        <taxon>Hedyotis-Oldenlandia complex</taxon>
        <taxon>Oldenlandia</taxon>
    </lineage>
</organism>
<feature type="compositionally biased region" description="Polar residues" evidence="5">
    <location>
        <begin position="606"/>
        <end position="631"/>
    </location>
</feature>
<accession>A0AAV1DGT1</accession>
<dbReference type="InterPro" id="IPR017907">
    <property type="entry name" value="Znf_RING_CS"/>
</dbReference>
<feature type="region of interest" description="Disordered" evidence="5">
    <location>
        <begin position="759"/>
        <end position="779"/>
    </location>
</feature>
<keyword evidence="8" id="KW-1185">Reference proteome</keyword>
<feature type="compositionally biased region" description="Basic and acidic residues" evidence="5">
    <location>
        <begin position="1363"/>
        <end position="1374"/>
    </location>
</feature>
<sequence length="1388" mass="150677">MGFDIECIIDIQNYPGEYFCPVCRTLVYPNEALQSQCTHVFCKPCLSHVANSTRACPYDGYLVTEADSKPLIQSDKAYAETIGKVKVRCLYHRSGCTWEGSLAECTSHCLGCSFGNSPVICNRCGVQIVHSQVHEHAQSCPGAYQVQQAPDGAQGVPSSGVTAATGAVNLNQANSQAGVPTSEAQKSLSASLLPGQDLNQKPDGNPQASGTVTAAVSTAEQLYQQQYQQYYQQYPGYGYDAYQQAYQQYYPYQQVAVQQYQQQPQQIPGQPNVPFGQTSTQVQGQSSSQTQVQSQAQTQHPTQPHVQSQSSVQFPAIQPQTKTQTQIQPHGAAAINSQMQPPVPLSLNQPPVNRQQQPHSVMQSHGQLSAHTPHGIPPALSQQHNSIPMQPQPQPQAQTQPQPQLQPQPQPQPLPHPQPQPHLQGQPQPQSYLQPQLPTPSAPLHPPQQHVPAQYPQPHLTVNNSQPSHFHLQPQMLTSQPHLQQQMQPQLHPQPILRPSQASQPTAPGSQSNQPTALGGQPNQPGVHGTQPNQPGVHGIQPNHHAALGLQPQPVQASGHAVSGYQPYQQPQPPQQHPLSSHPAAGSFPSNQMQAQALAQPPLMRPSSQGAVPNQTLGLFPQGQVTSMPPAQQQQFHHQNQPLSYQQRAVVHSNQHSIPQYVQPLSSSVQSSLQTQSTPQQSQLHSQGPLHMVPQNSNVQLQPNVSVAPGVQLQQTQSYVGRPLMPNQGFPVQPQPAVQSSGGFVTGAQMRPAQIGPYEHSTNHSYSSNSQNQMQTAPGQQVPQSVTTHALSQGGNVSERGVMSGTGSSQIASESVAEGVIVDSLELRPLTPEVGLVSEQETIRQSTDKFINSQPLTRQTNELHGRKDPSFQPTGQLSLKEEHKGYSFENSPDVGKQRQISNDARLEDLQSNKSQKIFPKPGNEILQSATGLVNQQKSAGLPTPPPGPSPHSQVPGSEATARPQGSRVSSLPSQPINSREQSQQVPLQKQTHDAVLSGISVSTTSFAGGPAPFGASLGTSALSAGSGDPQGGMKGRPPRNLDGDYGKLSGERAFFGHPSTMEPNALRMNGGSGFDRSGYQDERFRALPVEQSKSFTKDPIWPLDQGSKSFDRGLPHGLNYDARPVKDSAGGGPNSRFQSAFHPSGPGISKHDVEHLPPRNPDKDYFGRKAPSFGEGSRLNLPGDPQVNPFHENGFISMPGFPRRGEHYGPDGLGFVENRVPDLHDHIRRGDRFRQEIPPSHFRRGDHAPMGEGAGPGNHPPNHHYGEPYTGNKPGLPRLGEPGFRSSFSSQGFPNDGPYPGGMAHFDNSRKRKHISMGWCRICQVDCETVEGLDLHSQTREHQKMSMDMVMSIKQQNQKKAKFSSDRAGRDFWSKKRNSGLEGRGKKL</sequence>
<feature type="compositionally biased region" description="Low complexity" evidence="5">
    <location>
        <begin position="480"/>
        <end position="495"/>
    </location>
</feature>
<feature type="region of interest" description="Disordered" evidence="5">
    <location>
        <begin position="1126"/>
        <end position="1155"/>
    </location>
</feature>
<dbReference type="EMBL" id="OX459122">
    <property type="protein sequence ID" value="CAI9106898.1"/>
    <property type="molecule type" value="Genomic_DNA"/>
</dbReference>
<feature type="compositionally biased region" description="Low complexity" evidence="5">
    <location>
        <begin position="1015"/>
        <end position="1027"/>
    </location>
</feature>
<feature type="region of interest" description="Disordered" evidence="5">
    <location>
        <begin position="480"/>
        <end position="652"/>
    </location>
</feature>
<feature type="compositionally biased region" description="Polar residues" evidence="5">
    <location>
        <begin position="966"/>
        <end position="989"/>
    </location>
</feature>
<feature type="compositionally biased region" description="Polar residues" evidence="5">
    <location>
        <begin position="642"/>
        <end position="652"/>
    </location>
</feature>